<protein>
    <submittedName>
        <fullName evidence="2">Uncharacterized protein</fullName>
    </submittedName>
</protein>
<dbReference type="Proteomes" id="UP000007590">
    <property type="component" value="Chromosome"/>
</dbReference>
<reference evidence="2" key="1">
    <citation type="submission" date="2012-02" db="EMBL/GenBank/DDBJ databases">
        <title>The complete genome of Solitalea canadensis DSM 3403.</title>
        <authorList>
            <consortium name="US DOE Joint Genome Institute (JGI-PGF)"/>
            <person name="Lucas S."/>
            <person name="Copeland A."/>
            <person name="Lapidus A."/>
            <person name="Glavina del Rio T."/>
            <person name="Dalin E."/>
            <person name="Tice H."/>
            <person name="Bruce D."/>
            <person name="Goodwin L."/>
            <person name="Pitluck S."/>
            <person name="Peters L."/>
            <person name="Ovchinnikova G."/>
            <person name="Lu M."/>
            <person name="Kyrpides N."/>
            <person name="Mavromatis K."/>
            <person name="Ivanova N."/>
            <person name="Brettin T."/>
            <person name="Detter J.C."/>
            <person name="Han C."/>
            <person name="Larimer F."/>
            <person name="Land M."/>
            <person name="Hauser L."/>
            <person name="Markowitz V."/>
            <person name="Cheng J.-F."/>
            <person name="Hugenholtz P."/>
            <person name="Woyke T."/>
            <person name="Wu D."/>
            <person name="Spring S."/>
            <person name="Schroeder M."/>
            <person name="Kopitz M."/>
            <person name="Brambilla E."/>
            <person name="Klenk H.-P."/>
            <person name="Eisen J.A."/>
        </authorList>
    </citation>
    <scope>NUCLEOTIDE SEQUENCE</scope>
    <source>
        <strain evidence="2">DSM 3403</strain>
    </source>
</reference>
<dbReference type="EMBL" id="CP003349">
    <property type="protein sequence ID" value="AFD07523.1"/>
    <property type="molecule type" value="Genomic_DNA"/>
</dbReference>
<dbReference type="KEGG" id="scn:Solca_2487"/>
<sequence length="104" mass="12028">MKQLFNQILLLKKSKNKQNSLATVYLLTVSVPRFPQEGSVRFRNGHPNLDDFPTRPKKLPNIKNPDQFETEQGNTNINYNLLNYSSFVNQINDISTVSFCLLIR</sequence>
<gene>
    <name evidence="2" type="ordered locus">Solca_2487</name>
</gene>
<evidence type="ECO:0000256" key="1">
    <source>
        <dbReference type="SAM" id="MobiDB-lite"/>
    </source>
</evidence>
<dbReference type="HOGENOM" id="CLU_2248341_0_0_10"/>
<evidence type="ECO:0000313" key="2">
    <source>
        <dbReference type="EMBL" id="AFD07523.1"/>
    </source>
</evidence>
<evidence type="ECO:0000313" key="3">
    <source>
        <dbReference type="Proteomes" id="UP000007590"/>
    </source>
</evidence>
<name>H8KUN9_SOLCM</name>
<organism evidence="2 3">
    <name type="scientific">Solitalea canadensis (strain ATCC 29591 / DSM 3403 / JCM 21819 / LMG 8368 / NBRC 15130 / NCIMB 12057 / USAM 9D)</name>
    <name type="common">Flexibacter canadensis</name>
    <dbReference type="NCBI Taxonomy" id="929556"/>
    <lineage>
        <taxon>Bacteria</taxon>
        <taxon>Pseudomonadati</taxon>
        <taxon>Bacteroidota</taxon>
        <taxon>Sphingobacteriia</taxon>
        <taxon>Sphingobacteriales</taxon>
        <taxon>Sphingobacteriaceae</taxon>
        <taxon>Solitalea</taxon>
    </lineage>
</organism>
<feature type="region of interest" description="Disordered" evidence="1">
    <location>
        <begin position="40"/>
        <end position="70"/>
    </location>
</feature>
<proteinExistence type="predicted"/>
<keyword evidence="3" id="KW-1185">Reference proteome</keyword>
<accession>H8KUN9</accession>
<dbReference type="AlphaFoldDB" id="H8KUN9"/>